<accession>A0A2P6NLP3</accession>
<proteinExistence type="inferred from homology"/>
<keyword evidence="4" id="KW-0732">Signal</keyword>
<evidence type="ECO:0000256" key="7">
    <source>
        <dbReference type="SAM" id="MobiDB-lite"/>
    </source>
</evidence>
<sequence>MAELYLVHACKQWPGTEMPSLCGEQFELGFTKGAKSILQETKDLLRNSRDLTGVGSKSKAQQRKAATDYMHPNGSRRQWNPRRDTAQLQSRWLPKEADTTLDNSINVKYMNWSDGAPLNGGSSVGLFLAIIPEHTTRDINDQRRIREMRLVYQLMEGETKQTVSKILQKRSEYVQLLSQPMAIDGVAVTVIRVDPPHGITGIECFAEFSLTGASVKKESQRHICPPIQKMIDCVRNKRQSLFIYVGIIVLLSIFSQVSYDRNESFDPFVAPPTLNSASPNEISGPIDFSITTSENPKTLYGAEGWFTVNISNVTSPQLNDVIAVYCPADENLIKQRHLPYKFAVRSSSLIPYIFQSRSVVIDLQQDGTMLGPDYLEHGRGFYRFHVVNPHESFRVAFFQRASKATNVRPHSDGGFEKNNLVLMSEELSFENPNMPTQVHLALTGLEGQMNIMWLTSDGVEDQHVLFENTDGSLLRSEANSTRYDLCGWPGNSVGFKNPGKIWTVVLTELVPGHRYRYRCGSTATGYSEENTFLGPRGSDDEPLRVIAVADLGKTNVDGSTWHWPLEKEAGVTMDKMMDVTSSSDLMLMVGDTSYAAGSSIQWDEFGHQLSPIASQIPIMMAVGNHEANPNQSGGECSVPYLKRFSRPQNGGDFWYSFDAGSAHFIVFSTEHTFEKKSQQHRWLKEDLKRVNRSVTPFIITAGHRPMYFNEWKDDVKIALQTHLEPLFFRYSVDLSLWGHVHNYYRSCPMYNEACHPRGITHLLIGNGGFNNGKKLKDAPWMVLQDSDHGFVHLTITTSEIGIKYMSNKKGLTDEFVVKKRKRLGGHFLVSLYKNGKLSSGRASTTRGV</sequence>
<feature type="domain" description="Purple acid phosphatase N-terminal" evidence="10">
    <location>
        <begin position="435"/>
        <end position="532"/>
    </location>
</feature>
<comment type="subunit">
    <text evidence="2">Homodimer.</text>
</comment>
<dbReference type="GO" id="GO:0003993">
    <property type="term" value="F:acid phosphatase activity"/>
    <property type="evidence" value="ECO:0007669"/>
    <property type="project" value="UniProtKB-EC"/>
</dbReference>
<dbReference type="Pfam" id="PF00149">
    <property type="entry name" value="Metallophos"/>
    <property type="match status" value="1"/>
</dbReference>
<keyword evidence="12" id="KW-1185">Reference proteome</keyword>
<comment type="subcellular location">
    <subcellularLocation>
        <location evidence="1">Secreted</location>
    </subcellularLocation>
</comment>
<keyword evidence="8" id="KW-1133">Transmembrane helix</keyword>
<dbReference type="InterPro" id="IPR029052">
    <property type="entry name" value="Metallo-depent_PP-like"/>
</dbReference>
<keyword evidence="8" id="KW-0472">Membrane</keyword>
<dbReference type="InParanoid" id="A0A2P6NLP3"/>
<dbReference type="InterPro" id="IPR041792">
    <property type="entry name" value="MPP_PAP"/>
</dbReference>
<organism evidence="11 12">
    <name type="scientific">Planoprotostelium fungivorum</name>
    <dbReference type="NCBI Taxonomy" id="1890364"/>
    <lineage>
        <taxon>Eukaryota</taxon>
        <taxon>Amoebozoa</taxon>
        <taxon>Evosea</taxon>
        <taxon>Variosea</taxon>
        <taxon>Cavosteliida</taxon>
        <taxon>Cavosteliaceae</taxon>
        <taxon>Planoprotostelium</taxon>
    </lineage>
</organism>
<dbReference type="GO" id="GO:0005576">
    <property type="term" value="C:extracellular region"/>
    <property type="evidence" value="ECO:0007669"/>
    <property type="project" value="UniProtKB-SubCell"/>
</dbReference>
<evidence type="ECO:0000259" key="10">
    <source>
        <dbReference type="Pfam" id="PF16656"/>
    </source>
</evidence>
<dbReference type="Proteomes" id="UP000241769">
    <property type="component" value="Unassembled WGS sequence"/>
</dbReference>
<dbReference type="OrthoDB" id="45007at2759"/>
<dbReference type="STRING" id="1890364.A0A2P6NLP3"/>
<evidence type="ECO:0000313" key="12">
    <source>
        <dbReference type="Proteomes" id="UP000241769"/>
    </source>
</evidence>
<keyword evidence="3" id="KW-0964">Secreted</keyword>
<evidence type="ECO:0000256" key="3">
    <source>
        <dbReference type="ARBA" id="ARBA00022525"/>
    </source>
</evidence>
<dbReference type="Pfam" id="PF16656">
    <property type="entry name" value="Pur_ac_phosph_N"/>
    <property type="match status" value="1"/>
</dbReference>
<comment type="similarity">
    <text evidence="6">Belongs to the metallophosphoesterase superfamily. Purple acid phosphatase family.</text>
</comment>
<evidence type="ECO:0000313" key="11">
    <source>
        <dbReference type="EMBL" id="PRP84873.1"/>
    </source>
</evidence>
<dbReference type="Gene3D" id="2.60.40.380">
    <property type="entry name" value="Purple acid phosphatase-like, N-terminal"/>
    <property type="match status" value="1"/>
</dbReference>
<gene>
    <name evidence="11" type="ORF">PROFUN_07527</name>
</gene>
<dbReference type="PANTHER" id="PTHR45778:SF3">
    <property type="entry name" value="PURPLE ACID PHOSPHATASE"/>
    <property type="match status" value="1"/>
</dbReference>
<keyword evidence="6" id="KW-0378">Hydrolase</keyword>
<evidence type="ECO:0000256" key="8">
    <source>
        <dbReference type="SAM" id="Phobius"/>
    </source>
</evidence>
<dbReference type="SUPFAM" id="SSF56300">
    <property type="entry name" value="Metallo-dependent phosphatases"/>
    <property type="match status" value="1"/>
</dbReference>
<feature type="transmembrane region" description="Helical" evidence="8">
    <location>
        <begin position="241"/>
        <end position="259"/>
    </location>
</feature>
<evidence type="ECO:0000256" key="4">
    <source>
        <dbReference type="ARBA" id="ARBA00022729"/>
    </source>
</evidence>
<protein>
    <recommendedName>
        <fullName evidence="6">Purple acid phosphatase</fullName>
        <ecNumber evidence="6">3.1.3.2</ecNumber>
    </recommendedName>
</protein>
<reference evidence="11 12" key="1">
    <citation type="journal article" date="2018" name="Genome Biol. Evol.">
        <title>Multiple Roots of Fruiting Body Formation in Amoebozoa.</title>
        <authorList>
            <person name="Hillmann F."/>
            <person name="Forbes G."/>
            <person name="Novohradska S."/>
            <person name="Ferling I."/>
            <person name="Riege K."/>
            <person name="Groth M."/>
            <person name="Westermann M."/>
            <person name="Marz M."/>
            <person name="Spaller T."/>
            <person name="Winckler T."/>
            <person name="Schaap P."/>
            <person name="Glockner G."/>
        </authorList>
    </citation>
    <scope>NUCLEOTIDE SEQUENCE [LARGE SCALE GENOMIC DNA]</scope>
    <source>
        <strain evidence="11 12">Jena</strain>
    </source>
</reference>
<dbReference type="AlphaFoldDB" id="A0A2P6NLP3"/>
<dbReference type="InterPro" id="IPR015914">
    <property type="entry name" value="PAPs_N"/>
</dbReference>
<keyword evidence="5" id="KW-0325">Glycoprotein</keyword>
<dbReference type="SUPFAM" id="SSF49363">
    <property type="entry name" value="Purple acid phosphatase, N-terminal domain"/>
    <property type="match status" value="1"/>
</dbReference>
<feature type="domain" description="Calcineurin-like phosphoesterase" evidence="9">
    <location>
        <begin position="580"/>
        <end position="743"/>
    </location>
</feature>
<evidence type="ECO:0000256" key="6">
    <source>
        <dbReference type="RuleBase" id="RU361203"/>
    </source>
</evidence>
<comment type="caution">
    <text evidence="11">The sequence shown here is derived from an EMBL/GenBank/DDBJ whole genome shotgun (WGS) entry which is preliminary data.</text>
</comment>
<name>A0A2P6NLP3_9EUKA</name>
<evidence type="ECO:0000256" key="1">
    <source>
        <dbReference type="ARBA" id="ARBA00004613"/>
    </source>
</evidence>
<keyword evidence="8" id="KW-0812">Transmembrane</keyword>
<feature type="region of interest" description="Disordered" evidence="7">
    <location>
        <begin position="51"/>
        <end position="84"/>
    </location>
</feature>
<dbReference type="EC" id="3.1.3.2" evidence="6"/>
<dbReference type="InterPro" id="IPR008963">
    <property type="entry name" value="Purple_acid_Pase-like_N"/>
</dbReference>
<dbReference type="Gene3D" id="3.60.21.10">
    <property type="match status" value="1"/>
</dbReference>
<dbReference type="PANTHER" id="PTHR45778">
    <property type="entry name" value="PURPLE ACID PHOSPHATASE-RELATED"/>
    <property type="match status" value="1"/>
</dbReference>
<dbReference type="EMBL" id="MDYQ01000055">
    <property type="protein sequence ID" value="PRP84873.1"/>
    <property type="molecule type" value="Genomic_DNA"/>
</dbReference>
<evidence type="ECO:0000259" key="9">
    <source>
        <dbReference type="Pfam" id="PF00149"/>
    </source>
</evidence>
<evidence type="ECO:0000256" key="5">
    <source>
        <dbReference type="ARBA" id="ARBA00023180"/>
    </source>
</evidence>
<dbReference type="CDD" id="cd00839">
    <property type="entry name" value="MPP_PAPs"/>
    <property type="match status" value="1"/>
</dbReference>
<dbReference type="InterPro" id="IPR004843">
    <property type="entry name" value="Calcineurin-like_PHP"/>
</dbReference>
<evidence type="ECO:0000256" key="2">
    <source>
        <dbReference type="ARBA" id="ARBA00011738"/>
    </source>
</evidence>
<dbReference type="GO" id="GO:0046872">
    <property type="term" value="F:metal ion binding"/>
    <property type="evidence" value="ECO:0007669"/>
    <property type="project" value="InterPro"/>
</dbReference>
<comment type="catalytic activity">
    <reaction evidence="6">
        <text>a phosphate monoester + H2O = an alcohol + phosphate</text>
        <dbReference type="Rhea" id="RHEA:15017"/>
        <dbReference type="ChEBI" id="CHEBI:15377"/>
        <dbReference type="ChEBI" id="CHEBI:30879"/>
        <dbReference type="ChEBI" id="CHEBI:43474"/>
        <dbReference type="ChEBI" id="CHEBI:67140"/>
        <dbReference type="EC" id="3.1.3.2"/>
    </reaction>
</comment>